<evidence type="ECO:0000256" key="5">
    <source>
        <dbReference type="SAM" id="Phobius"/>
    </source>
</evidence>
<dbReference type="GO" id="GO:0005886">
    <property type="term" value="C:plasma membrane"/>
    <property type="evidence" value="ECO:0007669"/>
    <property type="project" value="TreeGrafter"/>
</dbReference>
<dbReference type="EMBL" id="AYUF01000497">
    <property type="protein sequence ID" value="ETK00663.1"/>
    <property type="molecule type" value="Genomic_DNA"/>
</dbReference>
<sequence length="289" mass="32752">MRKLLEFLIGKRHWFLFCFLEIVSCILLFYNQDYHRNLIFGSSNTVVAQISSISGRVRSYLGLRDENKALFEQNGQLQLQVIKLEREIAYMKAHAQTYDSLFVADTVTMPYHFVTAEIVNSNVSSLSNYLTIDKGTKDGVKVDMGVVTTQGIVGIVSVADEHFSVVISVLNPKLLVSCKLLNGNYHGSLVWDGRDPRYAYLDDLPRHAIFKEGDTVVTTGFSTAFPPNVMVGTVAKFEKKRDQNFYSLKIKLATDFSAIKSVRVIQNDFREEREAVEEKARTLITNKTE</sequence>
<evidence type="ECO:0000256" key="1">
    <source>
        <dbReference type="ARBA" id="ARBA00009369"/>
    </source>
</evidence>
<comment type="caution">
    <text evidence="7">The sequence shown here is derived from an EMBL/GenBank/DDBJ whole genome shotgun (WGS) entry which is preliminary data.</text>
</comment>
<name>W2C0V3_9BACT</name>
<dbReference type="PANTHER" id="PTHR34138:SF1">
    <property type="entry name" value="CELL SHAPE-DETERMINING PROTEIN MREC"/>
    <property type="match status" value="1"/>
</dbReference>
<protein>
    <recommendedName>
        <fullName evidence="2">Cell shape-determining protein MreC</fullName>
    </recommendedName>
    <alternativeName>
        <fullName evidence="4">Cell shape protein MreC</fullName>
    </alternativeName>
</protein>
<dbReference type="PANTHER" id="PTHR34138">
    <property type="entry name" value="CELL SHAPE-DETERMINING PROTEIN MREC"/>
    <property type="match status" value="1"/>
</dbReference>
<evidence type="ECO:0000313" key="7">
    <source>
        <dbReference type="EMBL" id="ETK00663.1"/>
    </source>
</evidence>
<evidence type="ECO:0000256" key="2">
    <source>
        <dbReference type="ARBA" id="ARBA00013855"/>
    </source>
</evidence>
<keyword evidence="5" id="KW-0472">Membrane</keyword>
<comment type="similarity">
    <text evidence="1">Belongs to the MreC family.</text>
</comment>
<reference evidence="7 8" key="1">
    <citation type="submission" date="2013-11" db="EMBL/GenBank/DDBJ databases">
        <title>Single cell genomics of uncultured Tannerella BU063 (oral taxon 286).</title>
        <authorList>
            <person name="Beall C.J."/>
            <person name="Campbell A.G."/>
            <person name="Griffen A.L."/>
            <person name="Podar M."/>
            <person name="Leys E.J."/>
        </authorList>
    </citation>
    <scope>NUCLEOTIDE SEQUENCE [LARGE SCALE GENOMIC DNA]</scope>
    <source>
        <strain evidence="7">Cell 2</strain>
    </source>
</reference>
<feature type="transmembrane region" description="Helical" evidence="5">
    <location>
        <begin position="12"/>
        <end position="30"/>
    </location>
</feature>
<keyword evidence="3" id="KW-0133">Cell shape</keyword>
<dbReference type="Proteomes" id="UP000018837">
    <property type="component" value="Unassembled WGS sequence"/>
</dbReference>
<dbReference type="NCBIfam" id="NF010532">
    <property type="entry name" value="PRK13922.9-3"/>
    <property type="match status" value="1"/>
</dbReference>
<evidence type="ECO:0000256" key="4">
    <source>
        <dbReference type="ARBA" id="ARBA00032089"/>
    </source>
</evidence>
<evidence type="ECO:0000259" key="6">
    <source>
        <dbReference type="Pfam" id="PF04085"/>
    </source>
</evidence>
<dbReference type="InterPro" id="IPR055342">
    <property type="entry name" value="MreC_beta-barrel_core"/>
</dbReference>
<dbReference type="InterPro" id="IPR007221">
    <property type="entry name" value="MreC"/>
</dbReference>
<evidence type="ECO:0000313" key="8">
    <source>
        <dbReference type="Proteomes" id="UP000018837"/>
    </source>
</evidence>
<dbReference type="InterPro" id="IPR042175">
    <property type="entry name" value="Cell/Rod_MreC_2"/>
</dbReference>
<dbReference type="Gene3D" id="2.40.10.340">
    <property type="entry name" value="Rod shape-determining protein MreC, domain 1"/>
    <property type="match status" value="1"/>
</dbReference>
<dbReference type="Pfam" id="PF04085">
    <property type="entry name" value="MreC"/>
    <property type="match status" value="1"/>
</dbReference>
<dbReference type="AlphaFoldDB" id="W2C0V3"/>
<dbReference type="PATRIC" id="fig|1411148.3.peg.2322"/>
<evidence type="ECO:0000256" key="3">
    <source>
        <dbReference type="ARBA" id="ARBA00022960"/>
    </source>
</evidence>
<keyword evidence="5" id="KW-0812">Transmembrane</keyword>
<keyword evidence="5" id="KW-1133">Transmembrane helix</keyword>
<gene>
    <name evidence="7" type="ORF">N425_13800</name>
</gene>
<proteinExistence type="inferred from homology"/>
<dbReference type="GO" id="GO:0008360">
    <property type="term" value="P:regulation of cell shape"/>
    <property type="evidence" value="ECO:0007669"/>
    <property type="project" value="UniProtKB-KW"/>
</dbReference>
<dbReference type="InterPro" id="IPR042177">
    <property type="entry name" value="Cell/Rod_1"/>
</dbReference>
<dbReference type="Gene3D" id="2.40.10.350">
    <property type="entry name" value="Rod shape-determining protein MreC, domain 2"/>
    <property type="match status" value="1"/>
</dbReference>
<accession>W2C0V3</accession>
<organism evidence="7 8">
    <name type="scientific">Tannerella sp. oral taxon BU063 isolate Cell 2</name>
    <dbReference type="NCBI Taxonomy" id="1411148"/>
    <lineage>
        <taxon>Bacteria</taxon>
        <taxon>Pseudomonadati</taxon>
        <taxon>Bacteroidota</taxon>
        <taxon>Bacteroidia</taxon>
        <taxon>Bacteroidales</taxon>
        <taxon>Tannerellaceae</taxon>
        <taxon>Tannerella</taxon>
    </lineage>
</organism>
<feature type="domain" description="Rod shape-determining protein MreC beta-barrel core" evidence="6">
    <location>
        <begin position="118"/>
        <end position="266"/>
    </location>
</feature>